<name>A0A0E9WVB0_ANGAN</name>
<reference evidence="1" key="2">
    <citation type="journal article" date="2015" name="Fish Shellfish Immunol.">
        <title>Early steps in the European eel (Anguilla anguilla)-Vibrio vulnificus interaction in the gills: Role of the RtxA13 toxin.</title>
        <authorList>
            <person name="Callol A."/>
            <person name="Pajuelo D."/>
            <person name="Ebbesson L."/>
            <person name="Teles M."/>
            <person name="MacKenzie S."/>
            <person name="Amaro C."/>
        </authorList>
    </citation>
    <scope>NUCLEOTIDE SEQUENCE</scope>
</reference>
<dbReference type="EMBL" id="GBXM01015092">
    <property type="protein sequence ID" value="JAH93485.1"/>
    <property type="molecule type" value="Transcribed_RNA"/>
</dbReference>
<protein>
    <submittedName>
        <fullName evidence="1">Uncharacterized protein</fullName>
    </submittedName>
</protein>
<reference evidence="1" key="1">
    <citation type="submission" date="2014-11" db="EMBL/GenBank/DDBJ databases">
        <authorList>
            <person name="Amaro Gonzalez C."/>
        </authorList>
    </citation>
    <scope>NUCLEOTIDE SEQUENCE</scope>
</reference>
<evidence type="ECO:0000313" key="1">
    <source>
        <dbReference type="EMBL" id="JAH93485.1"/>
    </source>
</evidence>
<dbReference type="AlphaFoldDB" id="A0A0E9WVB0"/>
<sequence length="35" mass="3906">MQSYICKTVKQILRVAVSAGNPVLESSDIFFFLSL</sequence>
<proteinExistence type="predicted"/>
<organism evidence="1">
    <name type="scientific">Anguilla anguilla</name>
    <name type="common">European freshwater eel</name>
    <name type="synonym">Muraena anguilla</name>
    <dbReference type="NCBI Taxonomy" id="7936"/>
    <lineage>
        <taxon>Eukaryota</taxon>
        <taxon>Metazoa</taxon>
        <taxon>Chordata</taxon>
        <taxon>Craniata</taxon>
        <taxon>Vertebrata</taxon>
        <taxon>Euteleostomi</taxon>
        <taxon>Actinopterygii</taxon>
        <taxon>Neopterygii</taxon>
        <taxon>Teleostei</taxon>
        <taxon>Anguilliformes</taxon>
        <taxon>Anguillidae</taxon>
        <taxon>Anguilla</taxon>
    </lineage>
</organism>
<accession>A0A0E9WVB0</accession>